<dbReference type="InterPro" id="IPR011711">
    <property type="entry name" value="GntR_C"/>
</dbReference>
<accession>A0A0A2XJP1</accession>
<dbReference type="InterPro" id="IPR036388">
    <property type="entry name" value="WH-like_DNA-bd_sf"/>
</dbReference>
<evidence type="ECO:0000256" key="2">
    <source>
        <dbReference type="ARBA" id="ARBA00023125"/>
    </source>
</evidence>
<dbReference type="RefSeq" id="WP_013745304.1">
    <property type="nucleotide sequence ID" value="NZ_CP110225.1"/>
</dbReference>
<reference evidence="4 5" key="1">
    <citation type="submission" date="2014-08" db="EMBL/GenBank/DDBJ databases">
        <title>Chaperone-usher fimbriae in a diverse selection of Gallibacterium genomes.</title>
        <authorList>
            <person name="Kudirkiene E."/>
            <person name="Bager R.J."/>
            <person name="Johnson T.J."/>
            <person name="Bojesen A.M."/>
        </authorList>
    </citation>
    <scope>NUCLEOTIDE SEQUENCE [LARGE SCALE GENOMIC DNA]</scope>
    <source>
        <strain evidence="4 5">20558/3kl.</strain>
    </source>
</reference>
<sequence length="303" mass="35393">MSRDFELRNEVANQVMDAISAKVLDSPLPSQVILASLYNVSRTTIRSVLSELLKKGILVKQNENYVVSREPREEDKFSLLKTKQNDPKSLKKIESYFQEIVRTKVIKPGDKISELWLAKNANVDIFSVRAYLIQFSRFNLIKNLGRGEWQLVAFTPHYADKLFELREMLECHALNCFMNLPQSDVRWSQMRMLLQEHRVLREHISEQFTDFAKLDHQFHSIILSAADNPFINDFIELISIIFNFHYQWDNRDLKTRNILAVEEHLAVLVKIVSQDDLGAITELKRHLNTAKKSLMNSIRLVHQ</sequence>
<dbReference type="SUPFAM" id="SSF48008">
    <property type="entry name" value="GntR ligand-binding domain-like"/>
    <property type="match status" value="1"/>
</dbReference>
<dbReference type="InterPro" id="IPR008920">
    <property type="entry name" value="TF_FadR/GntR_C"/>
</dbReference>
<organism evidence="4 5">
    <name type="scientific">Gallibacterium anatis</name>
    <dbReference type="NCBI Taxonomy" id="750"/>
    <lineage>
        <taxon>Bacteria</taxon>
        <taxon>Pseudomonadati</taxon>
        <taxon>Pseudomonadota</taxon>
        <taxon>Gammaproteobacteria</taxon>
        <taxon>Pasteurellales</taxon>
        <taxon>Pasteurellaceae</taxon>
        <taxon>Gallibacterium</taxon>
    </lineage>
</organism>
<keyword evidence="3" id="KW-0804">Transcription</keyword>
<gene>
    <name evidence="4" type="ORF">JP32_08070</name>
</gene>
<dbReference type="PANTHER" id="PTHR43537">
    <property type="entry name" value="TRANSCRIPTIONAL REGULATOR, GNTR FAMILY"/>
    <property type="match status" value="1"/>
</dbReference>
<dbReference type="InterPro" id="IPR000524">
    <property type="entry name" value="Tscrpt_reg_HTH_GntR"/>
</dbReference>
<evidence type="ECO:0000313" key="4">
    <source>
        <dbReference type="EMBL" id="KGQ30865.1"/>
    </source>
</evidence>
<dbReference type="InterPro" id="IPR036390">
    <property type="entry name" value="WH_DNA-bd_sf"/>
</dbReference>
<dbReference type="Pfam" id="PF07729">
    <property type="entry name" value="FCD"/>
    <property type="match status" value="1"/>
</dbReference>
<dbReference type="PANTHER" id="PTHR43537:SF51">
    <property type="entry name" value="HTH-TYPE TRANSCRIPTIONAL REGULATOR LGOR-RELATED"/>
    <property type="match status" value="1"/>
</dbReference>
<dbReference type="GO" id="GO:0003677">
    <property type="term" value="F:DNA binding"/>
    <property type="evidence" value="ECO:0007669"/>
    <property type="project" value="UniProtKB-KW"/>
</dbReference>
<evidence type="ECO:0000256" key="1">
    <source>
        <dbReference type="ARBA" id="ARBA00023015"/>
    </source>
</evidence>
<dbReference type="SMART" id="SM00895">
    <property type="entry name" value="FCD"/>
    <property type="match status" value="1"/>
</dbReference>
<dbReference type="Proteomes" id="UP000030526">
    <property type="component" value="Unassembled WGS sequence"/>
</dbReference>
<dbReference type="PRINTS" id="PR00035">
    <property type="entry name" value="HTHGNTR"/>
</dbReference>
<protein>
    <submittedName>
        <fullName evidence="4">GntR family transcriptional regulator</fullName>
    </submittedName>
</protein>
<dbReference type="GO" id="GO:0003700">
    <property type="term" value="F:DNA-binding transcription factor activity"/>
    <property type="evidence" value="ECO:0007669"/>
    <property type="project" value="InterPro"/>
</dbReference>
<name>A0A0A2XJP1_9PAST</name>
<keyword evidence="2" id="KW-0238">DNA-binding</keyword>
<dbReference type="EMBL" id="JPXS01000039">
    <property type="protein sequence ID" value="KGQ30865.1"/>
    <property type="molecule type" value="Genomic_DNA"/>
</dbReference>
<dbReference type="Gene3D" id="1.10.10.10">
    <property type="entry name" value="Winged helix-like DNA-binding domain superfamily/Winged helix DNA-binding domain"/>
    <property type="match status" value="1"/>
</dbReference>
<evidence type="ECO:0000256" key="3">
    <source>
        <dbReference type="ARBA" id="ARBA00023163"/>
    </source>
</evidence>
<dbReference type="Gene3D" id="1.20.120.530">
    <property type="entry name" value="GntR ligand-binding domain-like"/>
    <property type="match status" value="1"/>
</dbReference>
<keyword evidence="1" id="KW-0805">Transcription regulation</keyword>
<evidence type="ECO:0000313" key="5">
    <source>
        <dbReference type="Proteomes" id="UP000030526"/>
    </source>
</evidence>
<dbReference type="OMA" id="EMFELHS"/>
<proteinExistence type="predicted"/>
<dbReference type="AlphaFoldDB" id="A0A0A2XJP1"/>
<dbReference type="SUPFAM" id="SSF46785">
    <property type="entry name" value="Winged helix' DNA-binding domain"/>
    <property type="match status" value="1"/>
</dbReference>
<comment type="caution">
    <text evidence="4">The sequence shown here is derived from an EMBL/GenBank/DDBJ whole genome shotgun (WGS) entry which is preliminary data.</text>
</comment>